<feature type="region of interest" description="Disordered" evidence="4">
    <location>
        <begin position="130"/>
        <end position="190"/>
    </location>
</feature>
<dbReference type="PROSITE" id="PS50172">
    <property type="entry name" value="BRCT"/>
    <property type="match status" value="1"/>
</dbReference>
<dbReference type="SMART" id="SM00292">
    <property type="entry name" value="BRCT"/>
    <property type="match status" value="2"/>
</dbReference>
<feature type="compositionally biased region" description="Basic residues" evidence="4">
    <location>
        <begin position="151"/>
        <end position="167"/>
    </location>
</feature>
<feature type="compositionally biased region" description="Low complexity" evidence="4">
    <location>
        <begin position="525"/>
        <end position="537"/>
    </location>
</feature>
<reference evidence="6" key="2">
    <citation type="submission" date="2020-11" db="EMBL/GenBank/DDBJ databases">
        <authorList>
            <person name="McCartney M.A."/>
            <person name="Auch B."/>
            <person name="Kono T."/>
            <person name="Mallez S."/>
            <person name="Becker A."/>
            <person name="Gohl D.M."/>
            <person name="Silverstein K.A.T."/>
            <person name="Koren S."/>
            <person name="Bechman K.B."/>
            <person name="Herman A."/>
            <person name="Abrahante J.E."/>
            <person name="Garbe J."/>
        </authorList>
    </citation>
    <scope>NUCLEOTIDE SEQUENCE</scope>
    <source>
        <strain evidence="6">Duluth1</strain>
        <tissue evidence="6">Whole animal</tissue>
    </source>
</reference>
<dbReference type="Proteomes" id="UP000828390">
    <property type="component" value="Unassembled WGS sequence"/>
</dbReference>
<feature type="domain" description="BRCT" evidence="5">
    <location>
        <begin position="848"/>
        <end position="975"/>
    </location>
</feature>
<dbReference type="AlphaFoldDB" id="A0A9D4KCL6"/>
<sequence length="1088" mass="118412">MEKIAEEIQNENIGFVLSQNDNAQVTPGIENENYQSVPINTKSDLNKTAYNGANTKTKPFRPQVSNTQINSTKLTGITPTERLTRGKRKKKLIPAGKRNELRKESCSPKDASGTFVAATQKFGAVTGADPYRFTSTQSQNPEEHPRTPVSSRKRSRRLLHKKSGLKKLKIDASAPQTSRHQITSPVLTSQSSDVSVTTIGSLSSIPSSISQSSPRRETTLLLSSGSSRQSVTDEITTRLSGKRLSIEQSLPDTLPLPHSEEENYQQVHVVIEKVERVYREITTTRRVISLDGQVLDCTKEVKRLDPVVVEETTHKKVQYLYLPSPSRSGQSMTSGDLGDISSSLSKSSVSSGSLGSKVSLTSPSLDHAGSLNPLSNHLDMQGYGDKGQSRSQRRESLEEIKKEQPIQKTSNTMEAPKLVPAKHPSLSTHEAPKRTSTSSKSSSHPTTPEVPASKSVTPVVQSDQDSSGVGTPLGSTINKTGSYLHSRTVSIESPRTVSMNSPRTANINSPHTVSVNNPVTASMNSPHTSESLFSSSSDDNRKKLEASKSLSDKDPSKSVDTETASTSKAGYNESKQISEVSPQQDQAVSSSGTPPDTVTMVTSSGDTGCRVLAKWKDGFFYPGCLKSTPDRYTKCSVKFDDGDRMNVRSCDILLIERLAPGQSVMVLTPAGDFEYGLVLQQHSDGYVVETDDSKAGRYSFSQVILSTDQAACIVSDMGSVVLIQGSTNPGAPRDVGQVSLENIVDTPRRSAKKKPPEEVKKEDTEVKGQGQTTRGLKRKLDSLQPQATSTPTPKGKGPLSLSKQQKVSVTPSPSTSPIRGIQDSPRVAATSPRKTRVGLFPTGLGPLPGARLFEGIHFLLTHVEKTPQQVAEEKEALKPALDTSTDESSADEEPCTPFNKDHLKTQIEAGGGVVVEDLTEELMSSGRRVVLLSSTYQRTLKYLQCLAGGVPCISHMWVVDSCTAQELLNETIYLLPAGISLEKHRLMEWNKRNDVFIGIKAVVHSKNTRFVDSWSAILKLGKCQVYPQQQLTDVHVMVTDSTCSPALERQARKKEVPLVSTEWVIQSLINGKVAGYDVHPKYRHDFSV</sequence>
<dbReference type="GO" id="GO:0005634">
    <property type="term" value="C:nucleus"/>
    <property type="evidence" value="ECO:0007669"/>
    <property type="project" value="UniProtKB-SubCell"/>
</dbReference>
<feature type="compositionally biased region" description="Polar residues" evidence="4">
    <location>
        <begin position="561"/>
        <end position="601"/>
    </location>
</feature>
<evidence type="ECO:0000256" key="2">
    <source>
        <dbReference type="ARBA" id="ARBA00022763"/>
    </source>
</evidence>
<dbReference type="Gene3D" id="2.30.30.140">
    <property type="match status" value="1"/>
</dbReference>
<feature type="compositionally biased region" description="Low complexity" evidence="4">
    <location>
        <begin position="333"/>
        <end position="362"/>
    </location>
</feature>
<feature type="compositionally biased region" description="Basic and acidic residues" evidence="4">
    <location>
        <begin position="392"/>
        <end position="405"/>
    </location>
</feature>
<evidence type="ECO:0000259" key="5">
    <source>
        <dbReference type="PROSITE" id="PS50172"/>
    </source>
</evidence>
<keyword evidence="2" id="KW-0227">DNA damage</keyword>
<dbReference type="SUPFAM" id="SSF52113">
    <property type="entry name" value="BRCT domain"/>
    <property type="match status" value="2"/>
</dbReference>
<dbReference type="GO" id="GO:0042393">
    <property type="term" value="F:histone binding"/>
    <property type="evidence" value="ECO:0007669"/>
    <property type="project" value="TreeGrafter"/>
</dbReference>
<feature type="compositionally biased region" description="Low complexity" evidence="4">
    <location>
        <begin position="435"/>
        <end position="447"/>
    </location>
</feature>
<feature type="region of interest" description="Disordered" evidence="4">
    <location>
        <begin position="727"/>
        <end position="834"/>
    </location>
</feature>
<dbReference type="InterPro" id="IPR001357">
    <property type="entry name" value="BRCT_dom"/>
</dbReference>
<keyword evidence="3" id="KW-0539">Nucleus</keyword>
<evidence type="ECO:0000256" key="1">
    <source>
        <dbReference type="ARBA" id="ARBA00004123"/>
    </source>
</evidence>
<evidence type="ECO:0000313" key="7">
    <source>
        <dbReference type="Proteomes" id="UP000828390"/>
    </source>
</evidence>
<feature type="compositionally biased region" description="Polar residues" evidence="4">
    <location>
        <begin position="783"/>
        <end position="792"/>
    </location>
</feature>
<gene>
    <name evidence="6" type="ORF">DPMN_110448</name>
</gene>
<feature type="compositionally biased region" description="Polar residues" evidence="4">
    <location>
        <begin position="174"/>
        <end position="190"/>
    </location>
</feature>
<dbReference type="Pfam" id="PF18115">
    <property type="entry name" value="Tudor_3"/>
    <property type="match status" value="1"/>
</dbReference>
<dbReference type="InterPro" id="IPR036420">
    <property type="entry name" value="BRCT_dom_sf"/>
</dbReference>
<dbReference type="EMBL" id="JAIWYP010000004">
    <property type="protein sequence ID" value="KAH3837070.1"/>
    <property type="molecule type" value="Genomic_DNA"/>
</dbReference>
<accession>A0A9D4KCL6</accession>
<dbReference type="InterPro" id="IPR047250">
    <property type="entry name" value="BRCT_p53bp1-like_rpt2"/>
</dbReference>
<dbReference type="PANTHER" id="PTHR15321:SF3">
    <property type="entry name" value="TP53-BINDING PROTEIN 1"/>
    <property type="match status" value="1"/>
</dbReference>
<dbReference type="InterPro" id="IPR047252">
    <property type="entry name" value="TP53BP1-like"/>
</dbReference>
<dbReference type="Gene3D" id="3.40.50.10190">
    <property type="entry name" value="BRCT domain"/>
    <property type="match status" value="2"/>
</dbReference>
<feature type="compositionally biased region" description="Basic and acidic residues" evidence="4">
    <location>
        <begin position="538"/>
        <end position="560"/>
    </location>
</feature>
<feature type="compositionally biased region" description="Polar residues" evidence="4">
    <location>
        <begin position="454"/>
        <end position="524"/>
    </location>
</feature>
<evidence type="ECO:0000256" key="4">
    <source>
        <dbReference type="SAM" id="MobiDB-lite"/>
    </source>
</evidence>
<keyword evidence="7" id="KW-1185">Reference proteome</keyword>
<proteinExistence type="predicted"/>
<name>A0A9D4KCL6_DREPO</name>
<dbReference type="GO" id="GO:0045944">
    <property type="term" value="P:positive regulation of transcription by RNA polymerase II"/>
    <property type="evidence" value="ECO:0007669"/>
    <property type="project" value="TreeGrafter"/>
</dbReference>
<feature type="compositionally biased region" description="Basic and acidic residues" evidence="4">
    <location>
        <begin position="754"/>
        <end position="766"/>
    </location>
</feature>
<dbReference type="CDD" id="cd17745">
    <property type="entry name" value="BRCT_p53bp1_rpt1"/>
    <property type="match status" value="1"/>
</dbReference>
<reference evidence="6" key="1">
    <citation type="journal article" date="2019" name="bioRxiv">
        <title>The Genome of the Zebra Mussel, Dreissena polymorpha: A Resource for Invasive Species Research.</title>
        <authorList>
            <person name="McCartney M.A."/>
            <person name="Auch B."/>
            <person name="Kono T."/>
            <person name="Mallez S."/>
            <person name="Zhang Y."/>
            <person name="Obille A."/>
            <person name="Becker A."/>
            <person name="Abrahante J.E."/>
            <person name="Garbe J."/>
            <person name="Badalamenti J.P."/>
            <person name="Herman A."/>
            <person name="Mangelson H."/>
            <person name="Liachko I."/>
            <person name="Sullivan S."/>
            <person name="Sone E.D."/>
            <person name="Koren S."/>
            <person name="Silverstein K.A.T."/>
            <person name="Beckman K.B."/>
            <person name="Gohl D.M."/>
        </authorList>
    </citation>
    <scope>NUCLEOTIDE SEQUENCE</scope>
    <source>
        <strain evidence="6">Duluth1</strain>
        <tissue evidence="6">Whole animal</tissue>
    </source>
</reference>
<dbReference type="InterPro" id="IPR041297">
    <property type="entry name" value="Crb2_Tudor"/>
</dbReference>
<evidence type="ECO:0000313" key="6">
    <source>
        <dbReference type="EMBL" id="KAH3837070.1"/>
    </source>
</evidence>
<dbReference type="InterPro" id="IPR047249">
    <property type="entry name" value="BRCT_p53bp1-like_rpt1"/>
</dbReference>
<organism evidence="6 7">
    <name type="scientific">Dreissena polymorpha</name>
    <name type="common">Zebra mussel</name>
    <name type="synonym">Mytilus polymorpha</name>
    <dbReference type="NCBI Taxonomy" id="45954"/>
    <lineage>
        <taxon>Eukaryota</taxon>
        <taxon>Metazoa</taxon>
        <taxon>Spiralia</taxon>
        <taxon>Lophotrochozoa</taxon>
        <taxon>Mollusca</taxon>
        <taxon>Bivalvia</taxon>
        <taxon>Autobranchia</taxon>
        <taxon>Heteroconchia</taxon>
        <taxon>Euheterodonta</taxon>
        <taxon>Imparidentia</taxon>
        <taxon>Neoheterodontei</taxon>
        <taxon>Myida</taxon>
        <taxon>Dreissenoidea</taxon>
        <taxon>Dreissenidae</taxon>
        <taxon>Dreissena</taxon>
    </lineage>
</organism>
<comment type="subcellular location">
    <subcellularLocation>
        <location evidence="1">Nucleus</location>
    </subcellularLocation>
</comment>
<dbReference type="CDD" id="cd17724">
    <property type="entry name" value="BRCT_p53bp1_rpt2"/>
    <property type="match status" value="1"/>
</dbReference>
<feature type="region of interest" description="Disordered" evidence="4">
    <location>
        <begin position="323"/>
        <end position="601"/>
    </location>
</feature>
<comment type="caution">
    <text evidence="6">The sequence shown here is derived from an EMBL/GenBank/DDBJ whole genome shotgun (WGS) entry which is preliminary data.</text>
</comment>
<feature type="compositionally biased region" description="Low complexity" evidence="4">
    <location>
        <begin position="204"/>
        <end position="213"/>
    </location>
</feature>
<dbReference type="Pfam" id="PF18428">
    <property type="entry name" value="BRCT_3"/>
    <property type="match status" value="1"/>
</dbReference>
<dbReference type="CDD" id="cd20383">
    <property type="entry name" value="Tudor_53BP1"/>
    <property type="match status" value="1"/>
</dbReference>
<feature type="region of interest" description="Disordered" evidence="4">
    <location>
        <begin position="204"/>
        <end position="225"/>
    </location>
</feature>
<feature type="compositionally biased region" description="Low complexity" evidence="4">
    <location>
        <begin position="807"/>
        <end position="817"/>
    </location>
</feature>
<dbReference type="GO" id="GO:0000077">
    <property type="term" value="P:DNA damage checkpoint signaling"/>
    <property type="evidence" value="ECO:0007669"/>
    <property type="project" value="TreeGrafter"/>
</dbReference>
<evidence type="ECO:0000256" key="3">
    <source>
        <dbReference type="ARBA" id="ARBA00023242"/>
    </source>
</evidence>
<dbReference type="PANTHER" id="PTHR15321">
    <property type="entry name" value="TUMOR SUPPRESSOR P53-BINDING PROTEIN 1"/>
    <property type="match status" value="1"/>
</dbReference>
<dbReference type="SUPFAM" id="SSF63748">
    <property type="entry name" value="Tudor/PWWP/MBT"/>
    <property type="match status" value="1"/>
</dbReference>
<protein>
    <recommendedName>
        <fullName evidence="5">BRCT domain-containing protein</fullName>
    </recommendedName>
</protein>